<protein>
    <submittedName>
        <fullName evidence="1">---NA</fullName>
    </submittedName>
</protein>
<proteinExistence type="predicted"/>
<comment type="caution">
    <text evidence="1">The sequence shown here is derived from an EMBL/GenBank/DDBJ whole genome shotgun (WGS) entry which is preliminary data.</text>
</comment>
<dbReference type="AlphaFoldDB" id="A0A8S0R5I9"/>
<dbReference type="Proteomes" id="UP000594638">
    <property type="component" value="Unassembled WGS sequence"/>
</dbReference>
<name>A0A8S0R5I9_OLEEU</name>
<evidence type="ECO:0000313" key="1">
    <source>
        <dbReference type="EMBL" id="CAA2974225.1"/>
    </source>
</evidence>
<gene>
    <name evidence="1" type="ORF">OLEA9_A020333</name>
</gene>
<sequence>MEVAAVTFAVIDTAMAAAQVAAAVVRLIASRVKVAWKIPATNKIQTVFRGYLVLIRAQTNVLARKTH</sequence>
<keyword evidence="2" id="KW-1185">Reference proteome</keyword>
<dbReference type="Gramene" id="OE9A020333T1">
    <property type="protein sequence ID" value="OE9A020333C1"/>
    <property type="gene ID" value="OE9A020333"/>
</dbReference>
<accession>A0A8S0R5I9</accession>
<dbReference type="EMBL" id="CACTIH010002156">
    <property type="protein sequence ID" value="CAA2974225.1"/>
    <property type="molecule type" value="Genomic_DNA"/>
</dbReference>
<reference evidence="1 2" key="1">
    <citation type="submission" date="2019-12" db="EMBL/GenBank/DDBJ databases">
        <authorList>
            <person name="Alioto T."/>
            <person name="Alioto T."/>
            <person name="Gomez Garrido J."/>
        </authorList>
    </citation>
    <scope>NUCLEOTIDE SEQUENCE [LARGE SCALE GENOMIC DNA]</scope>
</reference>
<evidence type="ECO:0000313" key="2">
    <source>
        <dbReference type="Proteomes" id="UP000594638"/>
    </source>
</evidence>
<dbReference type="PROSITE" id="PS50096">
    <property type="entry name" value="IQ"/>
    <property type="match status" value="1"/>
</dbReference>
<organism evidence="1 2">
    <name type="scientific">Olea europaea subsp. europaea</name>
    <dbReference type="NCBI Taxonomy" id="158383"/>
    <lineage>
        <taxon>Eukaryota</taxon>
        <taxon>Viridiplantae</taxon>
        <taxon>Streptophyta</taxon>
        <taxon>Embryophyta</taxon>
        <taxon>Tracheophyta</taxon>
        <taxon>Spermatophyta</taxon>
        <taxon>Magnoliopsida</taxon>
        <taxon>eudicotyledons</taxon>
        <taxon>Gunneridae</taxon>
        <taxon>Pentapetalae</taxon>
        <taxon>asterids</taxon>
        <taxon>lamiids</taxon>
        <taxon>Lamiales</taxon>
        <taxon>Oleaceae</taxon>
        <taxon>Oleeae</taxon>
        <taxon>Olea</taxon>
    </lineage>
</organism>